<protein>
    <submittedName>
        <fullName evidence="2">Uncharacterized protein</fullName>
    </submittedName>
</protein>
<accession>A0AAE0L058</accession>
<dbReference type="AlphaFoldDB" id="A0AAE0L058"/>
<keyword evidence="1" id="KW-0175">Coiled coil</keyword>
<sequence>MVKCNACKRVHCPTKALVGRSLDVATAIALLKDKLGSTTQQTPWISNGGFCVSCDCVEIEHLKAEIVVLQQEVHDHAADSDDKALKLVESVQQVEALQANISLQLEKLDVCEAQILELNDTLCQQAGDAHTTKRSLSQLQTLIGTQLAHWKGGPAKAVRNASQRIQRLERSVAEWRGKYATSKLVNSDLKVITYLKSKFKGDTWFEQLKQKLNRAETARGTSDQKIKEMKDKIHRLEIEKDSLKNDVATARVDRARGEVYVQNKDQQQCALRSEVVDLTCELNKADADRNEALEELLVTKHEFSTLIKEVRRLEKVEALDTADVTFCDAEVHNQQPALEASIRATTESRVGRGNTFRYTNETISELFHIVDDFSLAGNRIGELFQRILQFWTGWADEKVLQEAPLPKPTQLKVHFQLMGRLKQKSWVGARAEHLMFFGAEADEGSMYRSKLMVVFGTFMPNEGDTPTRLLAGAKRISNTTAASEYRAVSDSFDNLGWSILHWLWFTGDSAASMTSAGELAQQAKVRVFAEQLRAPGYSYPSFLPADTLLVFLVNESQPDLLIPLHGPFYNHDACHIPQNGEGKHLMQLGAGCNMASGKLTTFKGELFRFSRLHKPSHECRDIMRQMCKDMDRLYKTIPPEINHRLKITTKLAELFDEFREPLADMLTRFNDAYGGSRWKGDRQPILDHMKEVMAATHDIRIIAWSKLFSKLHSWAEEVYSATQTNSGFNMCLARRVSHQLVEQMRAFDTDFDVIFQDEIKAILEACEEAGHSGALEYMGEFTIAQLNKPYRSATLGKAFHRHGNR</sequence>
<dbReference type="Proteomes" id="UP001190700">
    <property type="component" value="Unassembled WGS sequence"/>
</dbReference>
<reference evidence="2 3" key="1">
    <citation type="journal article" date="2015" name="Genome Biol. Evol.">
        <title>Comparative Genomics of a Bacterivorous Green Alga Reveals Evolutionary Causalities and Consequences of Phago-Mixotrophic Mode of Nutrition.</title>
        <authorList>
            <person name="Burns J.A."/>
            <person name="Paasch A."/>
            <person name="Narechania A."/>
            <person name="Kim E."/>
        </authorList>
    </citation>
    <scope>NUCLEOTIDE SEQUENCE [LARGE SCALE GENOMIC DNA]</scope>
    <source>
        <strain evidence="2 3">PLY_AMNH</strain>
    </source>
</reference>
<feature type="coiled-coil region" evidence="1">
    <location>
        <begin position="59"/>
        <end position="114"/>
    </location>
</feature>
<evidence type="ECO:0000313" key="3">
    <source>
        <dbReference type="Proteomes" id="UP001190700"/>
    </source>
</evidence>
<name>A0AAE0L058_9CHLO</name>
<feature type="coiled-coil region" evidence="1">
    <location>
        <begin position="226"/>
        <end position="295"/>
    </location>
</feature>
<evidence type="ECO:0000313" key="2">
    <source>
        <dbReference type="EMBL" id="KAK3267258.1"/>
    </source>
</evidence>
<evidence type="ECO:0000256" key="1">
    <source>
        <dbReference type="SAM" id="Coils"/>
    </source>
</evidence>
<keyword evidence="3" id="KW-1185">Reference proteome</keyword>
<gene>
    <name evidence="2" type="ORF">CYMTET_24174</name>
</gene>
<dbReference type="EMBL" id="LGRX02012526">
    <property type="protein sequence ID" value="KAK3267258.1"/>
    <property type="molecule type" value="Genomic_DNA"/>
</dbReference>
<proteinExistence type="predicted"/>
<organism evidence="2 3">
    <name type="scientific">Cymbomonas tetramitiformis</name>
    <dbReference type="NCBI Taxonomy" id="36881"/>
    <lineage>
        <taxon>Eukaryota</taxon>
        <taxon>Viridiplantae</taxon>
        <taxon>Chlorophyta</taxon>
        <taxon>Pyramimonadophyceae</taxon>
        <taxon>Pyramimonadales</taxon>
        <taxon>Pyramimonadaceae</taxon>
        <taxon>Cymbomonas</taxon>
    </lineage>
</organism>
<comment type="caution">
    <text evidence="2">The sequence shown here is derived from an EMBL/GenBank/DDBJ whole genome shotgun (WGS) entry which is preliminary data.</text>
</comment>